<dbReference type="Pfam" id="PF20437">
    <property type="entry name" value="LonC_helical"/>
    <property type="match status" value="1"/>
</dbReference>
<accession>A0A9D9END0</accession>
<comment type="similarity">
    <text evidence="2">Belongs to the peptidase S16 family.</text>
</comment>
<dbReference type="EC" id="3.4.21.53" evidence="2"/>
<evidence type="ECO:0000256" key="2">
    <source>
        <dbReference type="PROSITE-ProRule" id="PRU01122"/>
    </source>
</evidence>
<evidence type="ECO:0000259" key="3">
    <source>
        <dbReference type="PROSITE" id="PS51786"/>
    </source>
</evidence>
<evidence type="ECO:0000256" key="1">
    <source>
        <dbReference type="ARBA" id="ARBA00022670"/>
    </source>
</evidence>
<dbReference type="PRINTS" id="PR00830">
    <property type="entry name" value="ENDOLAPTASE"/>
</dbReference>
<dbReference type="InterPro" id="IPR046843">
    <property type="entry name" value="LonB_AAA-LID"/>
</dbReference>
<gene>
    <name evidence="4" type="ORF">IAA96_06165</name>
</gene>
<dbReference type="InterPro" id="IPR020568">
    <property type="entry name" value="Ribosomal_Su5_D2-typ_SF"/>
</dbReference>
<keyword evidence="2" id="KW-0720">Serine protease</keyword>
<sequence length="821" mass="90606">MAKTDMELSPEEILFRIPEGTVARLRKTGPHAEIIGQERAVCAIDLGLRIDASGYNIFVMGASGTGRRTILTALLEKYKGKKDGLQDIVYVYNFQRPLEPKALFFPAGQGGEFKRDLHTAVEAIRGKISGLGKSDSFSRERESIVHEAESEESAVLSRFEADVAAEGFKLIQIKENDSSSMDLIPVIKGKEVPFDELQKRAAEGKISPEALNQLREKYYRCVDAMNALFKKMVERRRAVEKKVRDLRTQRAKPFIEKEISRIREKYAAEAVPVLSGAPGGTEAEFAGKPAEAAVSPDAVRQQDIAAFLEDMQNDLTAHAYMLVSRFKSRRRRVNFFSRYEVNLFRECAQDGGSRVVQEKLPTFANLFGSIDSREETDAPPADAHLRLRCGAVHRAFGGFLVLRMQDLLLEEGAWAYLKRVLQSEKIEFQNPPGSMHSSSLIKPHPLPAKLKVVIIGGEGSYDFLYNEDPDFQKLFKICAAFDDEIPMNETNLLEYISFIDERTKKAGLPEFTDAGLARLLKEVARASGSRTKLSARFTQVSDLVYETACRSGNPAEPSAPLSAEDVAAAVSRRDFMYRLDEERFLNRIASREIIVEVSGGRVGKVNGLAVLDSGYHEFGIPVVVTAQAGPGDKGIINIEGEAGLSGEIYDKAHLIIQGLLCRKYLRSVPLFLTASVCFEQSYSGIDGDSASCAEFFALVSAISQIPLAQGIAVTGSLNQMGDVQPVGGIPQKIDGFFETCSVLGLTGTQGVIIPRRNLDDLILSDRLEQAVQEGRFHIWAVHTADEALEIISGQDSAAITIKMRDALEKYAETMRELKAGR</sequence>
<dbReference type="InterPro" id="IPR014721">
    <property type="entry name" value="Ribsml_uS5_D2-typ_fold_subgr"/>
</dbReference>
<feature type="active site" evidence="2">
    <location>
        <position position="689"/>
    </location>
</feature>
<dbReference type="InterPro" id="IPR041699">
    <property type="entry name" value="AAA_32"/>
</dbReference>
<evidence type="ECO:0000313" key="4">
    <source>
        <dbReference type="EMBL" id="MBO8450673.1"/>
    </source>
</evidence>
<dbReference type="Gene3D" id="1.10.8.60">
    <property type="match status" value="1"/>
</dbReference>
<dbReference type="InterPro" id="IPR027065">
    <property type="entry name" value="Lon_Prtase"/>
</dbReference>
<protein>
    <recommendedName>
        <fullName evidence="2">endopeptidase La</fullName>
        <ecNumber evidence="2">3.4.21.53</ecNumber>
    </recommendedName>
</protein>
<evidence type="ECO:0000313" key="5">
    <source>
        <dbReference type="Proteomes" id="UP000823616"/>
    </source>
</evidence>
<dbReference type="GO" id="GO:0004176">
    <property type="term" value="F:ATP-dependent peptidase activity"/>
    <property type="evidence" value="ECO:0007669"/>
    <property type="project" value="UniProtKB-UniRule"/>
</dbReference>
<dbReference type="GO" id="GO:0006508">
    <property type="term" value="P:proteolysis"/>
    <property type="evidence" value="ECO:0007669"/>
    <property type="project" value="UniProtKB-KW"/>
</dbReference>
<dbReference type="PROSITE" id="PS51786">
    <property type="entry name" value="LON_PROTEOLYTIC"/>
    <property type="match status" value="1"/>
</dbReference>
<dbReference type="InterPro" id="IPR027417">
    <property type="entry name" value="P-loop_NTPase"/>
</dbReference>
<dbReference type="InterPro" id="IPR046844">
    <property type="entry name" value="Lon-like_helical"/>
</dbReference>
<dbReference type="Pfam" id="PF13654">
    <property type="entry name" value="AAA_32"/>
    <property type="match status" value="1"/>
</dbReference>
<dbReference type="Pfam" id="PF20436">
    <property type="entry name" value="LonB_AAA-LID"/>
    <property type="match status" value="1"/>
</dbReference>
<comment type="caution">
    <text evidence="4">The sequence shown here is derived from an EMBL/GenBank/DDBJ whole genome shotgun (WGS) entry which is preliminary data.</text>
</comment>
<dbReference type="GO" id="GO:0004252">
    <property type="term" value="F:serine-type endopeptidase activity"/>
    <property type="evidence" value="ECO:0007669"/>
    <property type="project" value="UniProtKB-UniRule"/>
</dbReference>
<feature type="active site" evidence="2">
    <location>
        <position position="732"/>
    </location>
</feature>
<keyword evidence="2" id="KW-0378">Hydrolase</keyword>
<proteinExistence type="inferred from homology"/>
<dbReference type="GO" id="GO:0005524">
    <property type="term" value="F:ATP binding"/>
    <property type="evidence" value="ECO:0007669"/>
    <property type="project" value="InterPro"/>
</dbReference>
<name>A0A9D9END0_9SPIR</name>
<dbReference type="Pfam" id="PF05362">
    <property type="entry name" value="Lon_C"/>
    <property type="match status" value="1"/>
</dbReference>
<dbReference type="Proteomes" id="UP000823616">
    <property type="component" value="Unassembled WGS sequence"/>
</dbReference>
<feature type="domain" description="Lon proteolytic" evidence="3">
    <location>
        <begin position="599"/>
        <end position="794"/>
    </location>
</feature>
<organism evidence="4 5">
    <name type="scientific">Candidatus Avitreponema avistercoris</name>
    <dbReference type="NCBI Taxonomy" id="2840705"/>
    <lineage>
        <taxon>Bacteria</taxon>
        <taxon>Pseudomonadati</taxon>
        <taxon>Spirochaetota</taxon>
        <taxon>Spirochaetia</taxon>
        <taxon>Spirochaetales</taxon>
        <taxon>Candidatus Avitreponema</taxon>
    </lineage>
</organism>
<reference evidence="4" key="1">
    <citation type="submission" date="2020-10" db="EMBL/GenBank/DDBJ databases">
        <authorList>
            <person name="Gilroy R."/>
        </authorList>
    </citation>
    <scope>NUCLEOTIDE SEQUENCE</scope>
    <source>
        <strain evidence="4">B3-4054</strain>
    </source>
</reference>
<dbReference type="GO" id="GO:0030163">
    <property type="term" value="P:protein catabolic process"/>
    <property type="evidence" value="ECO:0007669"/>
    <property type="project" value="InterPro"/>
</dbReference>
<dbReference type="SUPFAM" id="SSF54211">
    <property type="entry name" value="Ribosomal protein S5 domain 2-like"/>
    <property type="match status" value="1"/>
</dbReference>
<dbReference type="AlphaFoldDB" id="A0A9D9END0"/>
<dbReference type="Gene3D" id="3.30.230.10">
    <property type="match status" value="1"/>
</dbReference>
<keyword evidence="1 2" id="KW-0645">Protease</keyword>
<comment type="catalytic activity">
    <reaction evidence="2">
        <text>Hydrolysis of proteins in presence of ATP.</text>
        <dbReference type="EC" id="3.4.21.53"/>
    </reaction>
</comment>
<reference evidence="4" key="2">
    <citation type="journal article" date="2021" name="PeerJ">
        <title>Extensive microbial diversity within the chicken gut microbiome revealed by metagenomics and culture.</title>
        <authorList>
            <person name="Gilroy R."/>
            <person name="Ravi A."/>
            <person name="Getino M."/>
            <person name="Pursley I."/>
            <person name="Horton D.L."/>
            <person name="Alikhan N.F."/>
            <person name="Baker D."/>
            <person name="Gharbi K."/>
            <person name="Hall N."/>
            <person name="Watson M."/>
            <person name="Adriaenssens E.M."/>
            <person name="Foster-Nyarko E."/>
            <person name="Jarju S."/>
            <person name="Secka A."/>
            <person name="Antonio M."/>
            <person name="Oren A."/>
            <person name="Chaudhuri R.R."/>
            <person name="La Ragione R."/>
            <person name="Hildebrand F."/>
            <person name="Pallen M.J."/>
        </authorList>
    </citation>
    <scope>NUCLEOTIDE SEQUENCE</scope>
    <source>
        <strain evidence="4">B3-4054</strain>
    </source>
</reference>
<dbReference type="EMBL" id="JADIMS010000112">
    <property type="protein sequence ID" value="MBO8450673.1"/>
    <property type="molecule type" value="Genomic_DNA"/>
</dbReference>
<dbReference type="InterPro" id="IPR008269">
    <property type="entry name" value="Lon_proteolytic"/>
</dbReference>
<dbReference type="Gene3D" id="3.40.50.300">
    <property type="entry name" value="P-loop containing nucleotide triphosphate hydrolases"/>
    <property type="match status" value="2"/>
</dbReference>
<dbReference type="PANTHER" id="PTHR10046">
    <property type="entry name" value="ATP DEPENDENT LON PROTEASE FAMILY MEMBER"/>
    <property type="match status" value="1"/>
</dbReference>